<dbReference type="EMBL" id="GGFK01015464">
    <property type="protein sequence ID" value="MBW48785.1"/>
    <property type="molecule type" value="Transcribed_RNA"/>
</dbReference>
<organism evidence="1">
    <name type="scientific">Anopheles triannulatus</name>
    <dbReference type="NCBI Taxonomy" id="58253"/>
    <lineage>
        <taxon>Eukaryota</taxon>
        <taxon>Metazoa</taxon>
        <taxon>Ecdysozoa</taxon>
        <taxon>Arthropoda</taxon>
        <taxon>Hexapoda</taxon>
        <taxon>Insecta</taxon>
        <taxon>Pterygota</taxon>
        <taxon>Neoptera</taxon>
        <taxon>Endopterygota</taxon>
        <taxon>Diptera</taxon>
        <taxon>Nematocera</taxon>
        <taxon>Culicoidea</taxon>
        <taxon>Culicidae</taxon>
        <taxon>Anophelinae</taxon>
        <taxon>Anopheles</taxon>
    </lineage>
</organism>
<sequence length="75" mass="8491">MLFGRVDPLLYLLQLPQLFLVLLKNGGRGDIRDRSNRRCGGLLDRRGCNTSVDFQCLFGFLDVLIGKHLRDGTAR</sequence>
<evidence type="ECO:0000313" key="1">
    <source>
        <dbReference type="EMBL" id="MBW48785.1"/>
    </source>
</evidence>
<name>A0A2M4B6V3_9DIPT</name>
<proteinExistence type="predicted"/>
<accession>A0A2M4B6V3</accession>
<reference evidence="1" key="1">
    <citation type="submission" date="2018-01" db="EMBL/GenBank/DDBJ databases">
        <title>An insight into the sialome of Amazonian anophelines.</title>
        <authorList>
            <person name="Ribeiro J.M."/>
            <person name="Scarpassa V."/>
            <person name="Calvo E."/>
        </authorList>
    </citation>
    <scope>NUCLEOTIDE SEQUENCE</scope>
    <source>
        <tissue evidence="1">Salivary glands</tissue>
    </source>
</reference>
<protein>
    <submittedName>
        <fullName evidence="1">Putative secreted protein</fullName>
    </submittedName>
</protein>
<dbReference type="AlphaFoldDB" id="A0A2M4B6V3"/>